<dbReference type="OrthoDB" id="71751at2"/>
<proteinExistence type="predicted"/>
<feature type="domain" description="Hypervirulence associated protein TUDOR" evidence="2">
    <location>
        <begin position="17"/>
        <end position="75"/>
    </location>
</feature>
<accession>A0A365H2W3</accession>
<dbReference type="Gene3D" id="2.30.30.1060">
    <property type="match status" value="1"/>
</dbReference>
<protein>
    <submittedName>
        <fullName evidence="3">DUF2945 domain-containing protein</fullName>
    </submittedName>
</protein>
<dbReference type="AlphaFoldDB" id="A0A365H2W3"/>
<organism evidence="3 4">
    <name type="scientific">Actinomadura craniellae</name>
    <dbReference type="NCBI Taxonomy" id="2231787"/>
    <lineage>
        <taxon>Bacteria</taxon>
        <taxon>Bacillati</taxon>
        <taxon>Actinomycetota</taxon>
        <taxon>Actinomycetes</taxon>
        <taxon>Streptosporangiales</taxon>
        <taxon>Thermomonosporaceae</taxon>
        <taxon>Actinomadura</taxon>
    </lineage>
</organism>
<gene>
    <name evidence="3" type="ORF">DPM19_20055</name>
</gene>
<dbReference type="EMBL" id="QLYX01000009">
    <property type="protein sequence ID" value="RAY13368.1"/>
    <property type="molecule type" value="Genomic_DNA"/>
</dbReference>
<reference evidence="3 4" key="1">
    <citation type="submission" date="2018-06" db="EMBL/GenBank/DDBJ databases">
        <title>Actinomadura craniellae sp. nov. isolated from marine sponge Craniella sp.</title>
        <authorList>
            <person name="Li L."/>
            <person name="Xu Q.H."/>
            <person name="Lin H.W."/>
            <person name="Lu Y.H."/>
        </authorList>
    </citation>
    <scope>NUCLEOTIDE SEQUENCE [LARGE SCALE GENOMIC DNA]</scope>
    <source>
        <strain evidence="3 4">LHW63021</strain>
    </source>
</reference>
<sequence>MTKRRKGREGDDALAPGDEVTWRSHGTEVPGTVEEEITGRTEAAGREVAASEEDPQYRVRSGKSGKEAVHRPSALRKRS</sequence>
<comment type="caution">
    <text evidence="3">The sequence shown here is derived from an EMBL/GenBank/DDBJ whole genome shotgun (WGS) entry which is preliminary data.</text>
</comment>
<dbReference type="Pfam" id="PF11160">
    <property type="entry name" value="Hva1_TUDOR"/>
    <property type="match status" value="1"/>
</dbReference>
<evidence type="ECO:0000313" key="3">
    <source>
        <dbReference type="EMBL" id="RAY13368.1"/>
    </source>
</evidence>
<evidence type="ECO:0000313" key="4">
    <source>
        <dbReference type="Proteomes" id="UP000251891"/>
    </source>
</evidence>
<evidence type="ECO:0000256" key="1">
    <source>
        <dbReference type="SAM" id="MobiDB-lite"/>
    </source>
</evidence>
<dbReference type="Proteomes" id="UP000251891">
    <property type="component" value="Unassembled WGS sequence"/>
</dbReference>
<feature type="region of interest" description="Disordered" evidence="1">
    <location>
        <begin position="39"/>
        <end position="79"/>
    </location>
</feature>
<feature type="region of interest" description="Disordered" evidence="1">
    <location>
        <begin position="1"/>
        <end position="26"/>
    </location>
</feature>
<dbReference type="RefSeq" id="WP_111869492.1">
    <property type="nucleotide sequence ID" value="NZ_QLYX01000009.1"/>
</dbReference>
<dbReference type="InterPro" id="IPR021331">
    <property type="entry name" value="Hva1_TUDOR"/>
</dbReference>
<evidence type="ECO:0000259" key="2">
    <source>
        <dbReference type="Pfam" id="PF11160"/>
    </source>
</evidence>
<keyword evidence="4" id="KW-1185">Reference proteome</keyword>
<name>A0A365H2W3_9ACTN</name>